<keyword evidence="1" id="KW-0175">Coiled coil</keyword>
<gene>
    <name evidence="3" type="ORF">LZ495_34270</name>
</gene>
<evidence type="ECO:0000313" key="4">
    <source>
        <dbReference type="Proteomes" id="UP001165378"/>
    </source>
</evidence>
<protein>
    <submittedName>
        <fullName evidence="3">Uncharacterized protein</fullName>
    </submittedName>
</protein>
<reference evidence="3" key="1">
    <citation type="submission" date="2022-01" db="EMBL/GenBank/DDBJ databases">
        <title>Genome-Based Taxonomic Classification of the Phylum Actinobacteria.</title>
        <authorList>
            <person name="Gao Y."/>
        </authorList>
    </citation>
    <scope>NUCLEOTIDE SEQUENCE</scope>
    <source>
        <strain evidence="3">KLBMP 8922</strain>
    </source>
</reference>
<dbReference type="AlphaFoldDB" id="A0AA41Q8Q1"/>
<feature type="coiled-coil region" evidence="1">
    <location>
        <begin position="154"/>
        <end position="208"/>
    </location>
</feature>
<evidence type="ECO:0000256" key="1">
    <source>
        <dbReference type="SAM" id="Coils"/>
    </source>
</evidence>
<feature type="region of interest" description="Disordered" evidence="2">
    <location>
        <begin position="394"/>
        <end position="431"/>
    </location>
</feature>
<dbReference type="EMBL" id="JAKFHA010000031">
    <property type="protein sequence ID" value="MCF2532257.1"/>
    <property type="molecule type" value="Genomic_DNA"/>
</dbReference>
<feature type="compositionally biased region" description="Low complexity" evidence="2">
    <location>
        <begin position="394"/>
        <end position="426"/>
    </location>
</feature>
<dbReference type="RefSeq" id="WP_235057033.1">
    <property type="nucleotide sequence ID" value="NZ_JAKFHA010000031.1"/>
</dbReference>
<sequence>MALSESDDGGGVGTVTGQERQRFTAQLKAVYAAAGKPRLEDVADHGRGLCAKQTVSNWLTGKTIPRDPKAVEAFLDALKACSKEPLDPRLVDRTTWQQRHVALMRAQAGPRSDARRTGDARTWLAARGRKDGDDTTAVPTPAVGHDLDTPSPQLLAATAQVADLQARIRLHEELHSAEAARHSADLYVIKLQGTVLFLEQEIARLTAQLAAPVGTVDRAVVETDIAVARHQQARGHELIPVAEGNRKQALEIIGELRRRLVARPDLDISEGPAQEGSANDGPGTLVTEPAGGAAAAAGEGRAAPLPVPYWHAAPGSVLLAYCERLLRDATEGLGHDTEALQGLHERLEVPEEGYIVAEPEESERIGPDRRTALGLGLGLGAAVTLAVTATALRWGGRDSPGPSSEDSSPTRSPTGAASATAPAGLRRAVRDPGFGAQSPGEFWADTISVQQVFVDRWLEHMRSLYGSERAGLVLIFITAPFAYNRSATQMAEVLGEELRDRLPGFRDAQFKSYIDAGGATSVTTEVFVY</sequence>
<name>A0AA41Q8Q1_9ACTN</name>
<keyword evidence="4" id="KW-1185">Reference proteome</keyword>
<organism evidence="3 4">
    <name type="scientific">Yinghuangia soli</name>
    <dbReference type="NCBI Taxonomy" id="2908204"/>
    <lineage>
        <taxon>Bacteria</taxon>
        <taxon>Bacillati</taxon>
        <taxon>Actinomycetota</taxon>
        <taxon>Actinomycetes</taxon>
        <taxon>Kitasatosporales</taxon>
        <taxon>Streptomycetaceae</taxon>
        <taxon>Yinghuangia</taxon>
    </lineage>
</organism>
<evidence type="ECO:0000256" key="2">
    <source>
        <dbReference type="SAM" id="MobiDB-lite"/>
    </source>
</evidence>
<evidence type="ECO:0000313" key="3">
    <source>
        <dbReference type="EMBL" id="MCF2532257.1"/>
    </source>
</evidence>
<feature type="region of interest" description="Disordered" evidence="2">
    <location>
        <begin position="268"/>
        <end position="293"/>
    </location>
</feature>
<comment type="caution">
    <text evidence="3">The sequence shown here is derived from an EMBL/GenBank/DDBJ whole genome shotgun (WGS) entry which is preliminary data.</text>
</comment>
<dbReference type="Proteomes" id="UP001165378">
    <property type="component" value="Unassembled WGS sequence"/>
</dbReference>
<proteinExistence type="predicted"/>
<accession>A0AA41Q8Q1</accession>